<evidence type="ECO:0000313" key="4">
    <source>
        <dbReference type="Proteomes" id="UP001205566"/>
    </source>
</evidence>
<protein>
    <recommendedName>
        <fullName evidence="2">Bacterial Pleckstrin homology domain-containing protein</fullName>
    </recommendedName>
</protein>
<accession>A0ABT1P0F6</accession>
<feature type="transmembrane region" description="Helical" evidence="1">
    <location>
        <begin position="49"/>
        <end position="70"/>
    </location>
</feature>
<keyword evidence="4" id="KW-1185">Reference proteome</keyword>
<dbReference type="EMBL" id="JACASI010000025">
    <property type="protein sequence ID" value="MCQ3829588.1"/>
    <property type="molecule type" value="Genomic_DNA"/>
</dbReference>
<keyword evidence="1" id="KW-0472">Membrane</keyword>
<feature type="domain" description="Bacterial Pleckstrin homology" evidence="2">
    <location>
        <begin position="72"/>
        <end position="169"/>
    </location>
</feature>
<proteinExistence type="predicted"/>
<evidence type="ECO:0000259" key="2">
    <source>
        <dbReference type="Pfam" id="PF10882"/>
    </source>
</evidence>
<organism evidence="3 4">
    <name type="scientific">Microbulbifer elongatus</name>
    <dbReference type="NCBI Taxonomy" id="86173"/>
    <lineage>
        <taxon>Bacteria</taxon>
        <taxon>Pseudomonadati</taxon>
        <taxon>Pseudomonadota</taxon>
        <taxon>Gammaproteobacteria</taxon>
        <taxon>Cellvibrionales</taxon>
        <taxon>Microbulbiferaceae</taxon>
        <taxon>Microbulbifer</taxon>
    </lineage>
</organism>
<evidence type="ECO:0000313" key="3">
    <source>
        <dbReference type="EMBL" id="MCQ3829588.1"/>
    </source>
</evidence>
<dbReference type="Proteomes" id="UP001205566">
    <property type="component" value="Unassembled WGS sequence"/>
</dbReference>
<evidence type="ECO:0000256" key="1">
    <source>
        <dbReference type="SAM" id="Phobius"/>
    </source>
</evidence>
<keyword evidence="1" id="KW-0812">Transmembrane</keyword>
<dbReference type="RefSeq" id="WP_255874393.1">
    <property type="nucleotide sequence ID" value="NZ_JACASI010000025.1"/>
</dbReference>
<dbReference type="Pfam" id="PF10882">
    <property type="entry name" value="bPH_5"/>
    <property type="match status" value="1"/>
</dbReference>
<dbReference type="InterPro" id="IPR027783">
    <property type="entry name" value="Bacterial_PH-related"/>
</dbReference>
<sequence>MASQPHNVNRTFYRAPWSRQLQLITLLCSVILLGISFALLLHTPAEAPAIYQLGIWIPLLTLVLSAAFAVRGYQLEDKHLYIVRLGWRSRLCLAQLQAVTVDSAAMDGSIRLFGNGGLFAYLGLFRNSKLGRYRAYATDTARSVVLHLPTRTVVVTPDNPSEFARQAEKSIAMG</sequence>
<feature type="transmembrane region" description="Helical" evidence="1">
    <location>
        <begin position="21"/>
        <end position="43"/>
    </location>
</feature>
<comment type="caution">
    <text evidence="3">The sequence shown here is derived from an EMBL/GenBank/DDBJ whole genome shotgun (WGS) entry which is preliminary data.</text>
</comment>
<keyword evidence="1" id="KW-1133">Transmembrane helix</keyword>
<name>A0ABT1P0F6_9GAMM</name>
<gene>
    <name evidence="3" type="ORF">HXX02_09015</name>
</gene>
<reference evidence="3" key="1">
    <citation type="thesis" date="2020" institute="Technische Universitat Dresden" country="Dresden, Germany">
        <title>The Agarolytic System of Microbulbifer elongatus PORT2, Isolated from Batu Karas, Pangandaran West Java Indonesia.</title>
        <authorList>
            <person name="Anggraeni S.R."/>
        </authorList>
    </citation>
    <scope>NUCLEOTIDE SEQUENCE</scope>
    <source>
        <strain evidence="3">PORT2</strain>
    </source>
</reference>